<dbReference type="InterPro" id="IPR011701">
    <property type="entry name" value="MFS"/>
</dbReference>
<dbReference type="InterPro" id="IPR036259">
    <property type="entry name" value="MFS_trans_sf"/>
</dbReference>
<keyword evidence="4" id="KW-0472">Membrane</keyword>
<feature type="transmembrane region" description="Helical" evidence="4">
    <location>
        <begin position="288"/>
        <end position="310"/>
    </location>
</feature>
<feature type="transmembrane region" description="Helical" evidence="4">
    <location>
        <begin position="343"/>
        <end position="366"/>
    </location>
</feature>
<feature type="region of interest" description="Disordered" evidence="3">
    <location>
        <begin position="19"/>
        <end position="38"/>
    </location>
</feature>
<dbReference type="EMBL" id="JAFJYH010000033">
    <property type="protein sequence ID" value="KAG4423535.1"/>
    <property type="molecule type" value="Genomic_DNA"/>
</dbReference>
<dbReference type="CDD" id="cd17352">
    <property type="entry name" value="MFS_MCT_SLC16"/>
    <property type="match status" value="1"/>
</dbReference>
<proteinExistence type="inferred from homology"/>
<name>A0A8H7WEX4_9HELO</name>
<evidence type="ECO:0000313" key="7">
    <source>
        <dbReference type="Proteomes" id="UP000664132"/>
    </source>
</evidence>
<sequence length="440" mass="46598">MDVNNADPAFGVEKELKVQDVEPSIESPSEKASVVNAGGKPGDDFPEGGLRAWMVVAGASGVLFCGFGYANAFGVYQEYYQTHQLRNESPSTISWIGSLQIFFVFSGNLVGGPMFDRYGSKIIWPAILGYLISVMMTSLCTSFYQFLLAQGVLGGVSMGMSMAPAMAATGQYFNKKRGAAMGLTIGGSSIGGVLFPIMLSKMLNNSSLTFGWTVRIIGFIMLALMLPAAAAIRPRLPPRKNSFFLPEAFKNPQYTSLLAAVFLMLMGMFMPFFYLPSFAVQKGMGTQLAGYLLSILNGASFFGRVIPGVLGDKLGRLNALCLAGLSTGILILCMQKLENNAGIIVFAGFYGFCSGAIISGMAVCLAQITPDAREIGTYMGMGMAVISIAALIGPPIDGALVKEYGGFDEVAIFSGVVVLAGGFGVLVVKFFNPKGIVSKA</sequence>
<feature type="transmembrane region" description="Helical" evidence="4">
    <location>
        <begin position="152"/>
        <end position="173"/>
    </location>
</feature>
<keyword evidence="7" id="KW-1185">Reference proteome</keyword>
<dbReference type="GO" id="GO:0016020">
    <property type="term" value="C:membrane"/>
    <property type="evidence" value="ECO:0007669"/>
    <property type="project" value="UniProtKB-SubCell"/>
</dbReference>
<gene>
    <name evidence="6" type="ORF">IFR04_003358</name>
</gene>
<dbReference type="InterPro" id="IPR020846">
    <property type="entry name" value="MFS_dom"/>
</dbReference>
<evidence type="ECO:0000256" key="3">
    <source>
        <dbReference type="SAM" id="MobiDB-lite"/>
    </source>
</evidence>
<dbReference type="GO" id="GO:0022857">
    <property type="term" value="F:transmembrane transporter activity"/>
    <property type="evidence" value="ECO:0007669"/>
    <property type="project" value="InterPro"/>
</dbReference>
<dbReference type="OrthoDB" id="6499973at2759"/>
<dbReference type="SUPFAM" id="SSF103473">
    <property type="entry name" value="MFS general substrate transporter"/>
    <property type="match status" value="1"/>
</dbReference>
<organism evidence="6 7">
    <name type="scientific">Cadophora malorum</name>
    <dbReference type="NCBI Taxonomy" id="108018"/>
    <lineage>
        <taxon>Eukaryota</taxon>
        <taxon>Fungi</taxon>
        <taxon>Dikarya</taxon>
        <taxon>Ascomycota</taxon>
        <taxon>Pezizomycotina</taxon>
        <taxon>Leotiomycetes</taxon>
        <taxon>Helotiales</taxon>
        <taxon>Ploettnerulaceae</taxon>
        <taxon>Cadophora</taxon>
    </lineage>
</organism>
<comment type="subcellular location">
    <subcellularLocation>
        <location evidence="1">Membrane</location>
        <topology evidence="1">Multi-pass membrane protein</topology>
    </subcellularLocation>
</comment>
<feature type="domain" description="Major facilitator superfamily (MFS) profile" evidence="5">
    <location>
        <begin position="54"/>
        <end position="432"/>
    </location>
</feature>
<feature type="transmembrane region" description="Helical" evidence="4">
    <location>
        <begin position="254"/>
        <end position="276"/>
    </location>
</feature>
<dbReference type="Proteomes" id="UP000664132">
    <property type="component" value="Unassembled WGS sequence"/>
</dbReference>
<feature type="transmembrane region" description="Helical" evidence="4">
    <location>
        <begin position="50"/>
        <end position="72"/>
    </location>
</feature>
<dbReference type="PANTHER" id="PTHR11360:SF281">
    <property type="entry name" value="ASPYRIDONES EFFLUX PROTEIN APDF-RELATED"/>
    <property type="match status" value="1"/>
</dbReference>
<evidence type="ECO:0000259" key="5">
    <source>
        <dbReference type="PROSITE" id="PS50850"/>
    </source>
</evidence>
<keyword evidence="4" id="KW-0812">Transmembrane</keyword>
<evidence type="ECO:0000256" key="4">
    <source>
        <dbReference type="SAM" id="Phobius"/>
    </source>
</evidence>
<dbReference type="AlphaFoldDB" id="A0A8H7WEX4"/>
<accession>A0A8H7WEX4</accession>
<dbReference type="InterPro" id="IPR050327">
    <property type="entry name" value="Proton-linked_MCT"/>
</dbReference>
<feature type="transmembrane region" description="Helical" evidence="4">
    <location>
        <begin position="92"/>
        <end position="110"/>
    </location>
</feature>
<feature type="transmembrane region" description="Helical" evidence="4">
    <location>
        <begin position="212"/>
        <end position="233"/>
    </location>
</feature>
<feature type="transmembrane region" description="Helical" evidence="4">
    <location>
        <begin position="378"/>
        <end position="396"/>
    </location>
</feature>
<feature type="transmembrane region" description="Helical" evidence="4">
    <location>
        <begin position="122"/>
        <end position="146"/>
    </location>
</feature>
<dbReference type="Gene3D" id="1.20.1250.20">
    <property type="entry name" value="MFS general substrate transporter like domains"/>
    <property type="match status" value="2"/>
</dbReference>
<feature type="transmembrane region" description="Helical" evidence="4">
    <location>
        <begin position="411"/>
        <end position="431"/>
    </location>
</feature>
<dbReference type="PANTHER" id="PTHR11360">
    <property type="entry name" value="MONOCARBOXYLATE TRANSPORTER"/>
    <property type="match status" value="1"/>
</dbReference>
<evidence type="ECO:0000313" key="6">
    <source>
        <dbReference type="EMBL" id="KAG4423535.1"/>
    </source>
</evidence>
<keyword evidence="4" id="KW-1133">Transmembrane helix</keyword>
<dbReference type="Pfam" id="PF07690">
    <property type="entry name" value="MFS_1"/>
    <property type="match status" value="1"/>
</dbReference>
<dbReference type="PROSITE" id="PS50850">
    <property type="entry name" value="MFS"/>
    <property type="match status" value="1"/>
</dbReference>
<reference evidence="6" key="1">
    <citation type="submission" date="2021-02" db="EMBL/GenBank/DDBJ databases">
        <title>Genome sequence Cadophora malorum strain M34.</title>
        <authorList>
            <person name="Stefanovic E."/>
            <person name="Vu D."/>
            <person name="Scully C."/>
            <person name="Dijksterhuis J."/>
            <person name="Roader J."/>
            <person name="Houbraken J."/>
        </authorList>
    </citation>
    <scope>NUCLEOTIDE SEQUENCE</scope>
    <source>
        <strain evidence="6">M34</strain>
    </source>
</reference>
<evidence type="ECO:0000256" key="2">
    <source>
        <dbReference type="ARBA" id="ARBA00006727"/>
    </source>
</evidence>
<feature type="transmembrane region" description="Helical" evidence="4">
    <location>
        <begin position="180"/>
        <end position="200"/>
    </location>
</feature>
<protein>
    <recommendedName>
        <fullName evidence="5">Major facilitator superfamily (MFS) profile domain-containing protein</fullName>
    </recommendedName>
</protein>
<comment type="similarity">
    <text evidence="2">Belongs to the major facilitator superfamily. Monocarboxylate porter (TC 2.A.1.13) family.</text>
</comment>
<comment type="caution">
    <text evidence="6">The sequence shown here is derived from an EMBL/GenBank/DDBJ whole genome shotgun (WGS) entry which is preliminary data.</text>
</comment>
<evidence type="ECO:0000256" key="1">
    <source>
        <dbReference type="ARBA" id="ARBA00004141"/>
    </source>
</evidence>